<proteinExistence type="predicted"/>
<dbReference type="GO" id="GO:0003677">
    <property type="term" value="F:DNA binding"/>
    <property type="evidence" value="ECO:0007669"/>
    <property type="project" value="UniProtKB-KW"/>
</dbReference>
<dbReference type="EMBL" id="AEVN01000086">
    <property type="protein sequence ID" value="EFY04320.1"/>
    <property type="molecule type" value="Genomic_DNA"/>
</dbReference>
<dbReference type="InterPro" id="IPR011991">
    <property type="entry name" value="ArsR-like_HTH"/>
</dbReference>
<dbReference type="InterPro" id="IPR036390">
    <property type="entry name" value="WH_DNA-bd_sf"/>
</dbReference>
<keyword evidence="2" id="KW-0238">DNA-binding</keyword>
<evidence type="ECO:0000256" key="1">
    <source>
        <dbReference type="ARBA" id="ARBA00023015"/>
    </source>
</evidence>
<dbReference type="PRINTS" id="PR00778">
    <property type="entry name" value="HTHARSR"/>
</dbReference>
<organism evidence="5 6">
    <name type="scientific">Phascolarctobacterium succinatutens YIT 12067</name>
    <dbReference type="NCBI Taxonomy" id="626939"/>
    <lineage>
        <taxon>Bacteria</taxon>
        <taxon>Bacillati</taxon>
        <taxon>Bacillota</taxon>
        <taxon>Negativicutes</taxon>
        <taxon>Acidaminococcales</taxon>
        <taxon>Acidaminococcaceae</taxon>
        <taxon>Phascolarctobacterium</taxon>
    </lineage>
</organism>
<accession>E8LFQ5</accession>
<dbReference type="HOGENOM" id="CLU_097806_3_5_9"/>
<evidence type="ECO:0000256" key="3">
    <source>
        <dbReference type="ARBA" id="ARBA00023163"/>
    </source>
</evidence>
<dbReference type="Gene3D" id="1.10.10.10">
    <property type="entry name" value="Winged helix-like DNA-binding domain superfamily/Winged helix DNA-binding domain"/>
    <property type="match status" value="1"/>
</dbReference>
<dbReference type="PROSITE" id="PS50987">
    <property type="entry name" value="HTH_ARSR_2"/>
    <property type="match status" value="1"/>
</dbReference>
<dbReference type="CDD" id="cd00090">
    <property type="entry name" value="HTH_ARSR"/>
    <property type="match status" value="1"/>
</dbReference>
<reference evidence="5 6" key="1">
    <citation type="submission" date="2011-01" db="EMBL/GenBank/DDBJ databases">
        <authorList>
            <person name="Weinstock G."/>
            <person name="Sodergren E."/>
            <person name="Clifton S."/>
            <person name="Fulton L."/>
            <person name="Fulton B."/>
            <person name="Courtney L."/>
            <person name="Fronick C."/>
            <person name="Harrison M."/>
            <person name="Strong C."/>
            <person name="Farmer C."/>
            <person name="Delahaunty K."/>
            <person name="Markovic C."/>
            <person name="Hall O."/>
            <person name="Minx P."/>
            <person name="Tomlinson C."/>
            <person name="Mitreva M."/>
            <person name="Hou S."/>
            <person name="Chen J."/>
            <person name="Wollam A."/>
            <person name="Pepin K.H."/>
            <person name="Johnson M."/>
            <person name="Bhonagiri V."/>
            <person name="Zhang X."/>
            <person name="Suruliraj S."/>
            <person name="Warren W."/>
            <person name="Chinwalla A."/>
            <person name="Mardis E.R."/>
            <person name="Wilson R.K."/>
        </authorList>
    </citation>
    <scope>NUCLEOTIDE SEQUENCE [LARGE SCALE GENOMIC DNA]</scope>
    <source>
        <strain evidence="5 6">YIT 12067</strain>
    </source>
</reference>
<dbReference type="InterPro" id="IPR051081">
    <property type="entry name" value="HTH_MetalResp_TranReg"/>
</dbReference>
<evidence type="ECO:0000256" key="2">
    <source>
        <dbReference type="ARBA" id="ARBA00023125"/>
    </source>
</evidence>
<dbReference type="PANTHER" id="PTHR33154:SF18">
    <property type="entry name" value="ARSENICAL RESISTANCE OPERON REPRESSOR"/>
    <property type="match status" value="1"/>
</dbReference>
<comment type="caution">
    <text evidence="5">The sequence shown here is derived from an EMBL/GenBank/DDBJ whole genome shotgun (WGS) entry which is preliminary data.</text>
</comment>
<dbReference type="PANTHER" id="PTHR33154">
    <property type="entry name" value="TRANSCRIPTIONAL REGULATOR, ARSR FAMILY"/>
    <property type="match status" value="1"/>
</dbReference>
<dbReference type="SMART" id="SM00418">
    <property type="entry name" value="HTH_ARSR"/>
    <property type="match status" value="1"/>
</dbReference>
<dbReference type="AlphaFoldDB" id="E8LFQ5"/>
<dbReference type="InterPro" id="IPR001845">
    <property type="entry name" value="HTH_ArsR_DNA-bd_dom"/>
</dbReference>
<protein>
    <submittedName>
        <fullName evidence="5">Transcriptional regulator, ArsR family</fullName>
    </submittedName>
</protein>
<feature type="domain" description="HTH arsR-type" evidence="4">
    <location>
        <begin position="3"/>
        <end position="100"/>
    </location>
</feature>
<dbReference type="InterPro" id="IPR036388">
    <property type="entry name" value="WH-like_DNA-bd_sf"/>
</dbReference>
<keyword evidence="1" id="KW-0805">Transcription regulation</keyword>
<keyword evidence="6" id="KW-1185">Reference proteome</keyword>
<dbReference type="NCBIfam" id="NF033788">
    <property type="entry name" value="HTH_metalloreg"/>
    <property type="match status" value="1"/>
</dbReference>
<dbReference type="Proteomes" id="UP000004923">
    <property type="component" value="Unassembled WGS sequence"/>
</dbReference>
<dbReference type="eggNOG" id="COG0640">
    <property type="taxonomic scope" value="Bacteria"/>
</dbReference>
<dbReference type="Pfam" id="PF01022">
    <property type="entry name" value="HTH_5"/>
    <property type="match status" value="1"/>
</dbReference>
<evidence type="ECO:0000259" key="4">
    <source>
        <dbReference type="PROSITE" id="PS50987"/>
    </source>
</evidence>
<evidence type="ECO:0000313" key="5">
    <source>
        <dbReference type="EMBL" id="EFY04320.1"/>
    </source>
</evidence>
<gene>
    <name evidence="5" type="ORF">HMPREF9443_01696</name>
</gene>
<dbReference type="SUPFAM" id="SSF46785">
    <property type="entry name" value="Winged helix' DNA-binding domain"/>
    <property type="match status" value="1"/>
</dbReference>
<sequence>MRFVASAYTETIKVFKAFCDENRLQILALLRTGEKCACKLLDDLHITQSTLSHHMKILCDAEIVQGRKYGKWVHYSINPEGAERAKKLLEQQFSLVPHDEQNGSCCR</sequence>
<dbReference type="GO" id="GO:0003700">
    <property type="term" value="F:DNA-binding transcription factor activity"/>
    <property type="evidence" value="ECO:0007669"/>
    <property type="project" value="InterPro"/>
</dbReference>
<keyword evidence="3" id="KW-0804">Transcription</keyword>
<evidence type="ECO:0000313" key="6">
    <source>
        <dbReference type="Proteomes" id="UP000004923"/>
    </source>
</evidence>
<name>E8LFQ5_9FIRM</name>